<evidence type="ECO:0000313" key="6">
    <source>
        <dbReference type="Proteomes" id="UP000060043"/>
    </source>
</evidence>
<dbReference type="RefSeq" id="WP_011277810.1">
    <property type="nucleotide sequence ID" value="NZ_BHWZ01000001.1"/>
</dbReference>
<feature type="domain" description="ABC transporter" evidence="3">
    <location>
        <begin position="7"/>
        <end position="237"/>
    </location>
</feature>
<evidence type="ECO:0000259" key="3">
    <source>
        <dbReference type="PROSITE" id="PS50893"/>
    </source>
</evidence>
<dbReference type="OrthoDB" id="87732at2157"/>
<dbReference type="SUPFAM" id="SSF52540">
    <property type="entry name" value="P-loop containing nucleoside triphosphate hydrolases"/>
    <property type="match status" value="1"/>
</dbReference>
<sequence length="248" mass="27852">MTDEIAVSVTNLVKKYKNVEVLNGISLQVYKGEVFGLIGPNGAGKTTTLRAISGILKKYEGDISIFGYTPEEAKKLGYISYMPEDAFPYEKLSGIENLEVFAQIYARGDKELEKEFLELGVKIADLGNKIYEQTSIYSRGMKRRLMIARALMVKPRLAILDEPTTGLDVESTVRVRRIIRELPRSINTTILFSSHNMLEVDFMCDRIALINKGKIVEIGMPKQIAEKYNSKNLEEAFLKAIGNDKSIS</sequence>
<dbReference type="STRING" id="1435377.SUSAZ_04340"/>
<keyword evidence="2 5" id="KW-0067">ATP-binding</keyword>
<evidence type="ECO:0000313" key="7">
    <source>
        <dbReference type="Proteomes" id="UP000065473"/>
    </source>
</evidence>
<dbReference type="PROSITE" id="PS50893">
    <property type="entry name" value="ABC_TRANSPORTER_2"/>
    <property type="match status" value="1"/>
</dbReference>
<gene>
    <name evidence="4" type="ORF">ATY89_01710</name>
    <name evidence="5" type="ORF">ATZ20_04745</name>
</gene>
<keyword evidence="1" id="KW-0547">Nucleotide-binding</keyword>
<organism evidence="5 6">
    <name type="scientific">Sulfolobus acidocaldarius</name>
    <dbReference type="NCBI Taxonomy" id="2285"/>
    <lineage>
        <taxon>Archaea</taxon>
        <taxon>Thermoproteota</taxon>
        <taxon>Thermoprotei</taxon>
        <taxon>Sulfolobales</taxon>
        <taxon>Sulfolobaceae</taxon>
        <taxon>Sulfolobus</taxon>
    </lineage>
</organism>
<name>A0A0U3FWB7_9CREN</name>
<accession>A0A0U3FWB7</accession>
<dbReference type="GO" id="GO:0016887">
    <property type="term" value="F:ATP hydrolysis activity"/>
    <property type="evidence" value="ECO:0007669"/>
    <property type="project" value="InterPro"/>
</dbReference>
<dbReference type="InterPro" id="IPR003439">
    <property type="entry name" value="ABC_transporter-like_ATP-bd"/>
</dbReference>
<dbReference type="OMA" id="VTSWCAQ"/>
<dbReference type="Proteomes" id="UP000060043">
    <property type="component" value="Chromosome"/>
</dbReference>
<dbReference type="CDD" id="cd03230">
    <property type="entry name" value="ABC_DR_subfamily_A"/>
    <property type="match status" value="1"/>
</dbReference>
<reference evidence="6 7" key="1">
    <citation type="submission" date="2015-12" db="EMBL/GenBank/DDBJ databases">
        <title>A stable core within a dynamic pangenome in Sulfolobus acidocaldarius.</title>
        <authorList>
            <person name="Anderson R."/>
            <person name="Kouris A."/>
            <person name="Seward C."/>
            <person name="Campbell K."/>
            <person name="Whitaker R."/>
        </authorList>
    </citation>
    <scope>NUCLEOTIDE SEQUENCE [LARGE SCALE GENOMIC DNA]</scope>
    <source>
        <strain evidence="4 7">GG12-C01-09</strain>
        <strain evidence="5 6">NG05B_CO5_07</strain>
    </source>
</reference>
<dbReference type="InterPro" id="IPR027417">
    <property type="entry name" value="P-loop_NTPase"/>
</dbReference>
<dbReference type="PANTHER" id="PTHR43613:SF1">
    <property type="entry name" value="ABC TRANSPORTER, ATP-BINDING PROTEIN"/>
    <property type="match status" value="1"/>
</dbReference>
<dbReference type="EMBL" id="CP013694">
    <property type="protein sequence ID" value="ALU28803.1"/>
    <property type="molecule type" value="Genomic_DNA"/>
</dbReference>
<dbReference type="GO" id="GO:0005524">
    <property type="term" value="F:ATP binding"/>
    <property type="evidence" value="ECO:0007669"/>
    <property type="project" value="UniProtKB-KW"/>
</dbReference>
<evidence type="ECO:0000256" key="1">
    <source>
        <dbReference type="ARBA" id="ARBA00022741"/>
    </source>
</evidence>
<dbReference type="InterPro" id="IPR003593">
    <property type="entry name" value="AAA+_ATPase"/>
</dbReference>
<dbReference type="Pfam" id="PF00005">
    <property type="entry name" value="ABC_tran"/>
    <property type="match status" value="1"/>
</dbReference>
<evidence type="ECO:0000256" key="2">
    <source>
        <dbReference type="ARBA" id="ARBA00022840"/>
    </source>
</evidence>
<dbReference type="AlphaFoldDB" id="A0A0U3FWB7"/>
<evidence type="ECO:0000313" key="4">
    <source>
        <dbReference type="EMBL" id="ALU28803.1"/>
    </source>
</evidence>
<dbReference type="PANTHER" id="PTHR43613">
    <property type="entry name" value="ABC TRANSPORTER, ATP-BINDING PROTEIN"/>
    <property type="match status" value="1"/>
</dbReference>
<dbReference type="GeneID" id="14551457"/>
<dbReference type="SMART" id="SM00382">
    <property type="entry name" value="AAA"/>
    <property type="match status" value="1"/>
</dbReference>
<evidence type="ECO:0000313" key="5">
    <source>
        <dbReference type="EMBL" id="ALU31523.1"/>
    </source>
</evidence>
<dbReference type="Proteomes" id="UP000065473">
    <property type="component" value="Chromosome"/>
</dbReference>
<dbReference type="Gene3D" id="3.40.50.300">
    <property type="entry name" value="P-loop containing nucleotide triphosphate hydrolases"/>
    <property type="match status" value="1"/>
</dbReference>
<proteinExistence type="predicted"/>
<dbReference type="PaxDb" id="1435377-SUSAZ_04340"/>
<protein>
    <submittedName>
        <fullName evidence="5">Multidrug ABC transporter ATP-binding protein</fullName>
    </submittedName>
</protein>
<dbReference type="EMBL" id="CP013695">
    <property type="protein sequence ID" value="ALU31523.1"/>
    <property type="molecule type" value="Genomic_DNA"/>
</dbReference>